<evidence type="ECO:0000313" key="1">
    <source>
        <dbReference type="EMBL" id="CAH1390899.1"/>
    </source>
</evidence>
<dbReference type="EMBL" id="OV725077">
    <property type="protein sequence ID" value="CAH1390899.1"/>
    <property type="molecule type" value="Genomic_DNA"/>
</dbReference>
<gene>
    <name evidence="1" type="ORF">NEZAVI_LOCUS2014</name>
</gene>
<protein>
    <submittedName>
        <fullName evidence="1">Uncharacterized protein</fullName>
    </submittedName>
</protein>
<name>A0A9P0GWZ1_NEZVI</name>
<organism evidence="1 2">
    <name type="scientific">Nezara viridula</name>
    <name type="common">Southern green stink bug</name>
    <name type="synonym">Cimex viridulus</name>
    <dbReference type="NCBI Taxonomy" id="85310"/>
    <lineage>
        <taxon>Eukaryota</taxon>
        <taxon>Metazoa</taxon>
        <taxon>Ecdysozoa</taxon>
        <taxon>Arthropoda</taxon>
        <taxon>Hexapoda</taxon>
        <taxon>Insecta</taxon>
        <taxon>Pterygota</taxon>
        <taxon>Neoptera</taxon>
        <taxon>Paraneoptera</taxon>
        <taxon>Hemiptera</taxon>
        <taxon>Heteroptera</taxon>
        <taxon>Panheteroptera</taxon>
        <taxon>Pentatomomorpha</taxon>
        <taxon>Pentatomoidea</taxon>
        <taxon>Pentatomidae</taxon>
        <taxon>Pentatominae</taxon>
        <taxon>Nezara</taxon>
    </lineage>
</organism>
<keyword evidence="2" id="KW-1185">Reference proteome</keyword>
<proteinExistence type="predicted"/>
<reference evidence="1" key="1">
    <citation type="submission" date="2022-01" db="EMBL/GenBank/DDBJ databases">
        <authorList>
            <person name="King R."/>
        </authorList>
    </citation>
    <scope>NUCLEOTIDE SEQUENCE</scope>
</reference>
<dbReference type="Proteomes" id="UP001152798">
    <property type="component" value="Chromosome 1"/>
</dbReference>
<evidence type="ECO:0000313" key="2">
    <source>
        <dbReference type="Proteomes" id="UP001152798"/>
    </source>
</evidence>
<accession>A0A9P0GWZ1</accession>
<sequence length="108" mass="12247">MKGITFLDTKTMWDLKINMSNVSIDISKIKELTITKTLVSYLKFLIKDELCTHDSSDASVQAKREAKREVLESVFELPRRARSAPEEHLAVRLHRPHSTIKIVRGGGA</sequence>
<dbReference type="AlphaFoldDB" id="A0A9P0GWZ1"/>